<evidence type="ECO:0000256" key="6">
    <source>
        <dbReference type="PROSITE-ProRule" id="PRU01161"/>
    </source>
</evidence>
<comment type="caution">
    <text evidence="6">Lacks conserved residue(s) required for the propagation of feature annotation.</text>
</comment>
<protein>
    <recommendedName>
        <fullName evidence="7">Patatin</fullName>
        <ecNumber evidence="7">3.1.1.-</ecNumber>
    </recommendedName>
</protein>
<accession>A0AAP0NK38</accession>
<dbReference type="Gene3D" id="3.40.1090.10">
    <property type="entry name" value="Cytosolic phospholipase A2 catalytic domain"/>
    <property type="match status" value="2"/>
</dbReference>
<comment type="caution">
    <text evidence="10">The sequence shown here is derived from an EMBL/GenBank/DDBJ whole genome shotgun (WGS) entry which is preliminary data.</text>
</comment>
<dbReference type="GO" id="GO:0006952">
    <property type="term" value="P:defense response"/>
    <property type="evidence" value="ECO:0007669"/>
    <property type="project" value="UniProtKB-KW"/>
</dbReference>
<evidence type="ECO:0000313" key="10">
    <source>
        <dbReference type="EMBL" id="KAK9109150.1"/>
    </source>
</evidence>
<dbReference type="GO" id="GO:0004620">
    <property type="term" value="F:phospholipase activity"/>
    <property type="evidence" value="ECO:0007669"/>
    <property type="project" value="TreeGrafter"/>
</dbReference>
<feature type="short sequence motif" description="GXSXG" evidence="6">
    <location>
        <begin position="62"/>
        <end position="66"/>
    </location>
</feature>
<keyword evidence="2 6" id="KW-0378">Hydrolase</keyword>
<dbReference type="EMBL" id="JBBNAE010000007">
    <property type="protein sequence ID" value="KAK9109150.1"/>
    <property type="molecule type" value="Genomic_DNA"/>
</dbReference>
<keyword evidence="5 6" id="KW-0443">Lipid metabolism</keyword>
<evidence type="ECO:0000256" key="7">
    <source>
        <dbReference type="RuleBase" id="RU361262"/>
    </source>
</evidence>
<feature type="short sequence motif" description="GXGXXG" evidence="6">
    <location>
        <begin position="24"/>
        <end position="29"/>
    </location>
</feature>
<dbReference type="SUPFAM" id="SSF52151">
    <property type="entry name" value="FabD/lysophospholipase-like"/>
    <property type="match status" value="2"/>
</dbReference>
<evidence type="ECO:0000313" key="11">
    <source>
        <dbReference type="Proteomes" id="UP001417504"/>
    </source>
</evidence>
<feature type="short sequence motif" description="DGA/G" evidence="6">
    <location>
        <begin position="215"/>
        <end position="217"/>
    </location>
</feature>
<dbReference type="FunFam" id="3.40.1090.10:FF:000005">
    <property type="entry name" value="Patatin"/>
    <property type="match status" value="1"/>
</dbReference>
<dbReference type="PANTHER" id="PTHR32176:SF109">
    <property type="entry name" value="PATATIN-LIKE PROTEIN 2"/>
    <property type="match status" value="1"/>
</dbReference>
<dbReference type="InterPro" id="IPR016035">
    <property type="entry name" value="Acyl_Trfase/lysoPLipase"/>
</dbReference>
<proteinExistence type="inferred from homology"/>
<dbReference type="PROSITE" id="PS51635">
    <property type="entry name" value="PNPLA"/>
    <property type="match status" value="2"/>
</dbReference>
<feature type="domain" description="PNPLA" evidence="9">
    <location>
        <begin position="353"/>
        <end position="521"/>
    </location>
</feature>
<sequence length="521" mass="57119">MERSISSVQPPAFGDLITILSIDGGGIRGIIPGTILAFLESELQALDGNDVRLADYFDVIGGTSTGGLVTAMLTAPNEKSRPIFSAKDIVPFYLEHGPRIFPPKSSDWLSSIANLVKSLVMGPKYDGKYLRGLLNKLLKDLKLHQTLTNVVIPTFDIKRLQPIVFSSYKVKKSLDTDARLADICISTSAAPTYLPAHYFKTQDKDKSTLEFNLIDGGVAANNPTLVAISEVTKQVFGADPDFDKIEPLDYARYLVISLGTGTAKVEEKYNAQMAAKWGLLGWLVKGASHPLIDVFVQATADIVDFHIGDDTLTGTVASTDVTTKENLQNLEEVGKALLKKPMSRVNFATGLYEPVKNGGTNEEALKRFAKLLSEERKRRTARHQTPNLSRTSTGGLVTTMLTTPNEDNRPLFTADDIKDFHLNSCPEIFPQQRGTFASIRKTIKALSGPKYSGRQLCGIIKENLGQARLRHTLMNIVIPIFDIKKLQPTIFSCYEVKKNPSLDALLSDICISTSAAPTFPL</sequence>
<dbReference type="Proteomes" id="UP001417504">
    <property type="component" value="Unassembled WGS sequence"/>
</dbReference>
<keyword evidence="3" id="KW-0611">Plant defense</keyword>
<feature type="region of interest" description="Disordered" evidence="8">
    <location>
        <begin position="376"/>
        <end position="405"/>
    </location>
</feature>
<evidence type="ECO:0000256" key="3">
    <source>
        <dbReference type="ARBA" id="ARBA00022821"/>
    </source>
</evidence>
<evidence type="ECO:0000256" key="8">
    <source>
        <dbReference type="SAM" id="MobiDB-lite"/>
    </source>
</evidence>
<comment type="domain">
    <text evidence="7">The nitrogen atoms of the two glycine residues in the GGXR motif define the oxyanion hole, and stabilize the oxyanion that forms during the nucleophilic attack by the catalytic serine during substrate cleavage.</text>
</comment>
<dbReference type="GO" id="GO:0047372">
    <property type="term" value="F:monoacylglycerol lipase activity"/>
    <property type="evidence" value="ECO:0007669"/>
    <property type="project" value="TreeGrafter"/>
</dbReference>
<dbReference type="InterPro" id="IPR002641">
    <property type="entry name" value="PNPLA_dom"/>
</dbReference>
<feature type="compositionally biased region" description="Polar residues" evidence="8">
    <location>
        <begin position="383"/>
        <end position="405"/>
    </location>
</feature>
<reference evidence="10 11" key="1">
    <citation type="submission" date="2024-01" db="EMBL/GenBank/DDBJ databases">
        <title>Genome assemblies of Stephania.</title>
        <authorList>
            <person name="Yang L."/>
        </authorList>
    </citation>
    <scope>NUCLEOTIDE SEQUENCE [LARGE SCALE GENOMIC DNA]</scope>
    <source>
        <strain evidence="10">QJT</strain>
        <tissue evidence="10">Leaf</tissue>
    </source>
</reference>
<evidence type="ECO:0000256" key="1">
    <source>
        <dbReference type="ARBA" id="ARBA00010240"/>
    </source>
</evidence>
<feature type="active site" description="Proton acceptor" evidence="6">
    <location>
        <position position="215"/>
    </location>
</feature>
<feature type="active site" description="Nucleophile" evidence="6">
    <location>
        <position position="64"/>
    </location>
</feature>
<name>A0AAP0NK38_9MAGN</name>
<comment type="function">
    <text evidence="7">Lipolytic acyl hydrolase (LAH).</text>
</comment>
<dbReference type="PANTHER" id="PTHR32176">
    <property type="entry name" value="XYLOSE ISOMERASE"/>
    <property type="match status" value="1"/>
</dbReference>
<evidence type="ECO:0000256" key="4">
    <source>
        <dbReference type="ARBA" id="ARBA00022963"/>
    </source>
</evidence>
<comment type="similarity">
    <text evidence="1 7">Belongs to the patatin family.</text>
</comment>
<keyword evidence="11" id="KW-1185">Reference proteome</keyword>
<keyword evidence="4 6" id="KW-0442">Lipid degradation</keyword>
<evidence type="ECO:0000256" key="5">
    <source>
        <dbReference type="ARBA" id="ARBA00023098"/>
    </source>
</evidence>
<gene>
    <name evidence="10" type="ORF">Sjap_017210</name>
</gene>
<dbReference type="GO" id="GO:0016042">
    <property type="term" value="P:lipid catabolic process"/>
    <property type="evidence" value="ECO:0007669"/>
    <property type="project" value="UniProtKB-UniRule"/>
</dbReference>
<evidence type="ECO:0000259" key="9">
    <source>
        <dbReference type="PROSITE" id="PS51635"/>
    </source>
</evidence>
<dbReference type="AlphaFoldDB" id="A0AAP0NK38"/>
<evidence type="ECO:0000256" key="2">
    <source>
        <dbReference type="ARBA" id="ARBA00022801"/>
    </source>
</evidence>
<dbReference type="EC" id="3.1.1.-" evidence="7"/>
<organism evidence="10 11">
    <name type="scientific">Stephania japonica</name>
    <dbReference type="NCBI Taxonomy" id="461633"/>
    <lineage>
        <taxon>Eukaryota</taxon>
        <taxon>Viridiplantae</taxon>
        <taxon>Streptophyta</taxon>
        <taxon>Embryophyta</taxon>
        <taxon>Tracheophyta</taxon>
        <taxon>Spermatophyta</taxon>
        <taxon>Magnoliopsida</taxon>
        <taxon>Ranunculales</taxon>
        <taxon>Menispermaceae</taxon>
        <taxon>Menispermoideae</taxon>
        <taxon>Cissampelideae</taxon>
        <taxon>Stephania</taxon>
    </lineage>
</organism>
<dbReference type="Pfam" id="PF01734">
    <property type="entry name" value="Patatin"/>
    <property type="match status" value="1"/>
</dbReference>
<feature type="domain" description="PNPLA" evidence="9">
    <location>
        <begin position="20"/>
        <end position="228"/>
    </location>
</feature>